<accession>A0A1E3PWK8</accession>
<feature type="region of interest" description="Disordered" evidence="1">
    <location>
        <begin position="52"/>
        <end position="101"/>
    </location>
</feature>
<sequence>MDSPIKSGGTNIGRKPSTLRKFLTRTFSRRKMSKQKLNASVIFTPQVHIVDPTVSTPETDVPDLGPQTWESQGRQSCEKAVGDTNSKEGDHSIPEIDKRAGTRSYVPVPTENMATLLAGAATAEFGYSRVLCHVHFQDRSDTNRNFYRPEEAWRRPANR</sequence>
<reference evidence="2 3" key="1">
    <citation type="journal article" date="2016" name="Proc. Natl. Acad. Sci. U.S.A.">
        <title>Comparative genomics of biotechnologically important yeasts.</title>
        <authorList>
            <person name="Riley R."/>
            <person name="Haridas S."/>
            <person name="Wolfe K.H."/>
            <person name="Lopes M.R."/>
            <person name="Hittinger C.T."/>
            <person name="Goeker M."/>
            <person name="Salamov A.A."/>
            <person name="Wisecaver J.H."/>
            <person name="Long T.M."/>
            <person name="Calvey C.H."/>
            <person name="Aerts A.L."/>
            <person name="Barry K.W."/>
            <person name="Choi C."/>
            <person name="Clum A."/>
            <person name="Coughlan A.Y."/>
            <person name="Deshpande S."/>
            <person name="Douglass A.P."/>
            <person name="Hanson S.J."/>
            <person name="Klenk H.-P."/>
            <person name="LaButti K.M."/>
            <person name="Lapidus A."/>
            <person name="Lindquist E.A."/>
            <person name="Lipzen A.M."/>
            <person name="Meier-Kolthoff J.P."/>
            <person name="Ohm R.A."/>
            <person name="Otillar R.P."/>
            <person name="Pangilinan J.L."/>
            <person name="Peng Y."/>
            <person name="Rokas A."/>
            <person name="Rosa C.A."/>
            <person name="Scheuner C."/>
            <person name="Sibirny A.A."/>
            <person name="Slot J.C."/>
            <person name="Stielow J.B."/>
            <person name="Sun H."/>
            <person name="Kurtzman C.P."/>
            <person name="Blackwell M."/>
            <person name="Grigoriev I.V."/>
            <person name="Jeffries T.W."/>
        </authorList>
    </citation>
    <scope>NUCLEOTIDE SEQUENCE [LARGE SCALE GENOMIC DNA]</scope>
    <source>
        <strain evidence="2 3">NRRL Y-11557</strain>
    </source>
</reference>
<dbReference type="EMBL" id="KV454302">
    <property type="protein sequence ID" value="ODQ69819.1"/>
    <property type="molecule type" value="Genomic_DNA"/>
</dbReference>
<organism evidence="2 3">
    <name type="scientific">Lipomyces starkeyi NRRL Y-11557</name>
    <dbReference type="NCBI Taxonomy" id="675824"/>
    <lineage>
        <taxon>Eukaryota</taxon>
        <taxon>Fungi</taxon>
        <taxon>Dikarya</taxon>
        <taxon>Ascomycota</taxon>
        <taxon>Saccharomycotina</taxon>
        <taxon>Lipomycetes</taxon>
        <taxon>Lipomycetales</taxon>
        <taxon>Lipomycetaceae</taxon>
        <taxon>Lipomyces</taxon>
    </lineage>
</organism>
<protein>
    <submittedName>
        <fullName evidence="2">Uncharacterized protein</fullName>
    </submittedName>
</protein>
<keyword evidence="3" id="KW-1185">Reference proteome</keyword>
<dbReference type="Proteomes" id="UP000094385">
    <property type="component" value="Unassembled WGS sequence"/>
</dbReference>
<dbReference type="AlphaFoldDB" id="A0A1E3PWK8"/>
<name>A0A1E3PWK8_LIPST</name>
<proteinExistence type="predicted"/>
<evidence type="ECO:0000313" key="3">
    <source>
        <dbReference type="Proteomes" id="UP000094385"/>
    </source>
</evidence>
<evidence type="ECO:0000313" key="2">
    <source>
        <dbReference type="EMBL" id="ODQ69819.1"/>
    </source>
</evidence>
<feature type="compositionally biased region" description="Basic and acidic residues" evidence="1">
    <location>
        <begin position="76"/>
        <end position="100"/>
    </location>
</feature>
<evidence type="ECO:0000256" key="1">
    <source>
        <dbReference type="SAM" id="MobiDB-lite"/>
    </source>
</evidence>
<gene>
    <name evidence="2" type="ORF">LIPSTDRAFT_75450</name>
</gene>